<feature type="region of interest" description="Disordered" evidence="1">
    <location>
        <begin position="25"/>
        <end position="79"/>
    </location>
</feature>
<proteinExistence type="predicted"/>
<gene>
    <name evidence="3" type="ORF">N4S67_26085</name>
</gene>
<feature type="compositionally biased region" description="Pro residues" evidence="1">
    <location>
        <begin position="29"/>
        <end position="39"/>
    </location>
</feature>
<sequence>MKKLSVAAGSLGVLAAVWLAPSALADPVVPAPPPPPPPTAAVQAAAGEPAAPPAEGVPHLASPENLPPGYSMAPVGPQESSGVTYLRELWHAVQTQEVSGKDALLLLTQRPLDPGTAPPPGMSPNPTPPAPGQPLPPPPPAPPLPPRPPAPPLFALP</sequence>
<feature type="signal peptide" evidence="2">
    <location>
        <begin position="1"/>
        <end position="25"/>
    </location>
</feature>
<evidence type="ECO:0000256" key="2">
    <source>
        <dbReference type="SAM" id="SignalP"/>
    </source>
</evidence>
<keyword evidence="4" id="KW-1185">Reference proteome</keyword>
<feature type="region of interest" description="Disordered" evidence="1">
    <location>
        <begin position="102"/>
        <end position="157"/>
    </location>
</feature>
<dbReference type="RefSeq" id="WP_260995946.1">
    <property type="nucleotide sequence ID" value="NZ_JAODWD010000007.1"/>
</dbReference>
<evidence type="ECO:0000313" key="4">
    <source>
        <dbReference type="Proteomes" id="UP001206639"/>
    </source>
</evidence>
<dbReference type="Proteomes" id="UP001206639">
    <property type="component" value="Unassembled WGS sequence"/>
</dbReference>
<name>A0ABT2MIR2_9MYCO</name>
<feature type="chain" id="PRO_5047097275" description="Dopamine receptor D4" evidence="2">
    <location>
        <begin position="26"/>
        <end position="157"/>
    </location>
</feature>
<accession>A0ABT2MIR2</accession>
<protein>
    <recommendedName>
        <fullName evidence="5">Dopamine receptor D4</fullName>
    </recommendedName>
</protein>
<comment type="caution">
    <text evidence="3">The sequence shown here is derived from an EMBL/GenBank/DDBJ whole genome shotgun (WGS) entry which is preliminary data.</text>
</comment>
<keyword evidence="2" id="KW-0732">Signal</keyword>
<evidence type="ECO:0000256" key="1">
    <source>
        <dbReference type="SAM" id="MobiDB-lite"/>
    </source>
</evidence>
<evidence type="ECO:0000313" key="3">
    <source>
        <dbReference type="EMBL" id="MCT7661871.1"/>
    </source>
</evidence>
<reference evidence="4" key="1">
    <citation type="submission" date="2023-07" db="EMBL/GenBank/DDBJ databases">
        <authorList>
            <person name="Deng Y."/>
            <person name="Zhang Y.-Q."/>
        </authorList>
    </citation>
    <scope>NUCLEOTIDE SEQUENCE [LARGE SCALE GENOMIC DNA]</scope>
    <source>
        <strain evidence="4">CPCC 205710</strain>
    </source>
</reference>
<feature type="compositionally biased region" description="Pro residues" evidence="1">
    <location>
        <begin position="116"/>
        <end position="157"/>
    </location>
</feature>
<evidence type="ECO:0008006" key="5">
    <source>
        <dbReference type="Google" id="ProtNLM"/>
    </source>
</evidence>
<dbReference type="EMBL" id="JAODWD010000007">
    <property type="protein sequence ID" value="MCT7661871.1"/>
    <property type="molecule type" value="Genomic_DNA"/>
</dbReference>
<organism evidence="3 4">
    <name type="scientific">Mycobacterium deserti</name>
    <dbReference type="NCBI Taxonomy" id="2978347"/>
    <lineage>
        <taxon>Bacteria</taxon>
        <taxon>Bacillati</taxon>
        <taxon>Actinomycetota</taxon>
        <taxon>Actinomycetes</taxon>
        <taxon>Mycobacteriales</taxon>
        <taxon>Mycobacteriaceae</taxon>
        <taxon>Mycobacterium</taxon>
    </lineage>
</organism>
<feature type="compositionally biased region" description="Low complexity" evidence="1">
    <location>
        <begin position="40"/>
        <end position="49"/>
    </location>
</feature>